<dbReference type="EMBL" id="JABDYC010000001">
    <property type="protein sequence ID" value="MBX5021243.1"/>
    <property type="molecule type" value="Genomic_DNA"/>
</dbReference>
<sequence length="218" mass="24462">MADEMVNGNGNTFDPMASWARLSERVENQGKDIIDLRSNMNTGFQGVNANLAALSNELRSSGKTQWPVIWSAIGVGVGILSGLGFMALQPIKDNTARLEEAVIRVSENTQASFAKVNETMVTQKEMEWRTQRGAEDRKRSDDALADLRTTTVSRNEWSERNHARDGEIAELGRRIDELRQEVGSVYGTRDVIVDLKREISALRQRVFEVRPDVRPQSD</sequence>
<keyword evidence="1" id="KW-1133">Transmembrane helix</keyword>
<reference evidence="2" key="1">
    <citation type="submission" date="2020-04" db="EMBL/GenBank/DDBJ databases">
        <title>Global-level population genomics: horizontal gene transfer, symbiosis and evolution in Rhizobia.</title>
        <authorList>
            <person name="Gai Y."/>
        </authorList>
    </citation>
    <scope>NUCLEOTIDE SEQUENCE</scope>
    <source>
        <strain evidence="2">BLR57</strain>
    </source>
</reference>
<dbReference type="Proteomes" id="UP000749740">
    <property type="component" value="Unassembled WGS sequence"/>
</dbReference>
<dbReference type="AlphaFoldDB" id="A0A9Q3QVB3"/>
<evidence type="ECO:0000313" key="3">
    <source>
        <dbReference type="Proteomes" id="UP000749740"/>
    </source>
</evidence>
<comment type="caution">
    <text evidence="2">The sequence shown here is derived from an EMBL/GenBank/DDBJ whole genome shotgun (WGS) entry which is preliminary data.</text>
</comment>
<dbReference type="RefSeq" id="WP_221133383.1">
    <property type="nucleotide sequence ID" value="NZ_JABDYC010000001.1"/>
</dbReference>
<organism evidence="2 3">
    <name type="scientific">Rhizobium lentis</name>
    <dbReference type="NCBI Taxonomy" id="1138194"/>
    <lineage>
        <taxon>Bacteria</taxon>
        <taxon>Pseudomonadati</taxon>
        <taxon>Pseudomonadota</taxon>
        <taxon>Alphaproteobacteria</taxon>
        <taxon>Hyphomicrobiales</taxon>
        <taxon>Rhizobiaceae</taxon>
        <taxon>Rhizobium/Agrobacterium group</taxon>
        <taxon>Rhizobium</taxon>
    </lineage>
</organism>
<accession>A0A9Q3QVB3</accession>
<feature type="transmembrane region" description="Helical" evidence="1">
    <location>
        <begin position="68"/>
        <end position="88"/>
    </location>
</feature>
<keyword evidence="1" id="KW-0472">Membrane</keyword>
<protein>
    <submittedName>
        <fullName evidence="2">Uncharacterized protein</fullName>
    </submittedName>
</protein>
<evidence type="ECO:0000256" key="1">
    <source>
        <dbReference type="SAM" id="Phobius"/>
    </source>
</evidence>
<name>A0A9Q3QVB3_9HYPH</name>
<gene>
    <name evidence="2" type="ORF">HJB63_01375</name>
</gene>
<evidence type="ECO:0000313" key="2">
    <source>
        <dbReference type="EMBL" id="MBX5021243.1"/>
    </source>
</evidence>
<proteinExistence type="predicted"/>
<keyword evidence="1" id="KW-0812">Transmembrane</keyword>